<dbReference type="Pfam" id="PF04961">
    <property type="entry name" value="FTCD_C"/>
    <property type="match status" value="1"/>
</dbReference>
<protein>
    <recommendedName>
        <fullName evidence="1">Cyclodeaminase/cyclohydrolase domain-containing protein</fullName>
    </recommendedName>
</protein>
<evidence type="ECO:0000313" key="3">
    <source>
        <dbReference type="EMBL" id="KQB34575.1"/>
    </source>
</evidence>
<proteinExistence type="predicted"/>
<sequence>MEIDEYINNLKSDSAAPGGGSASALTSIFSASLNSMASLLSLKKEKLRENYGKYNNIVLQSNKIIDDLKSLMNEDEKNFMDIMDALRISRNDKNRPNKINYAVKKSIITSWKIAIRSLINLENAVYLLYNGNKNLVTDDITSAYMAYSSINASLGNIAINLGIYKGSEYIFTEKLKIKLFYEESLRIFGMAESYEKDIFKAL</sequence>
<reference evidence="3 4" key="2">
    <citation type="submission" date="2015-09" db="EMBL/GenBank/DDBJ databases">
        <title>Heavy metals and arsenic resistance mechanisms in polyextremophilic archaea of the family Ferroplasmaceae.</title>
        <authorList>
            <person name="Bulaev A.G."/>
            <person name="Kanygina A.V."/>
        </authorList>
    </citation>
    <scope>NUCLEOTIDE SEQUENCE [LARGE SCALE GENOMIC DNA]</scope>
    <source>
        <strain evidence="3 4">VT</strain>
    </source>
</reference>
<evidence type="ECO:0000313" key="4">
    <source>
        <dbReference type="Proteomes" id="UP000050320"/>
    </source>
</evidence>
<dbReference type="Proteomes" id="UP000050515">
    <property type="component" value="Unassembled WGS sequence"/>
</dbReference>
<dbReference type="RefSeq" id="WP_048101540.1">
    <property type="nucleotide sequence ID" value="NZ_JBBYJF010000004.1"/>
</dbReference>
<dbReference type="InterPro" id="IPR036178">
    <property type="entry name" value="Formintransfe-cycloase-like_sf"/>
</dbReference>
<dbReference type="Gene3D" id="1.20.120.680">
    <property type="entry name" value="Formiminotetrahydrofolate cyclodeaminase monomer, up-and-down helical bundle"/>
    <property type="match status" value="1"/>
</dbReference>
<dbReference type="Proteomes" id="UP000050320">
    <property type="component" value="Unassembled WGS sequence"/>
</dbReference>
<evidence type="ECO:0000313" key="2">
    <source>
        <dbReference type="EMBL" id="KPV44202.1"/>
    </source>
</evidence>
<dbReference type="SUPFAM" id="SSF101262">
    <property type="entry name" value="Methenyltetrahydrofolate cyclohydrolase-like"/>
    <property type="match status" value="1"/>
</dbReference>
<dbReference type="EMBL" id="LJCQ01000426">
    <property type="protein sequence ID" value="KPV44202.1"/>
    <property type="molecule type" value="Genomic_DNA"/>
</dbReference>
<feature type="domain" description="Cyclodeaminase/cyclohydrolase" evidence="1">
    <location>
        <begin position="3"/>
        <end position="169"/>
    </location>
</feature>
<dbReference type="AlphaFoldDB" id="A0A0P9CWR2"/>
<dbReference type="PATRIC" id="fig|507754.4.peg.1051"/>
<name>A0A0P9CWR2_9ARCH</name>
<evidence type="ECO:0000259" key="1">
    <source>
        <dbReference type="Pfam" id="PF04961"/>
    </source>
</evidence>
<dbReference type="GeneID" id="84222445"/>
<evidence type="ECO:0000313" key="5">
    <source>
        <dbReference type="Proteomes" id="UP000050515"/>
    </source>
</evidence>
<comment type="caution">
    <text evidence="2">The sequence shown here is derived from an EMBL/GenBank/DDBJ whole genome shotgun (WGS) entry which is preliminary data.</text>
</comment>
<dbReference type="InterPro" id="IPR007044">
    <property type="entry name" value="Cyclodeamin/CycHdrlase"/>
</dbReference>
<accession>A0A0P9CWR2</accession>
<dbReference type="EMBL" id="LKBG01000231">
    <property type="protein sequence ID" value="KQB34575.1"/>
    <property type="molecule type" value="Genomic_DNA"/>
</dbReference>
<dbReference type="OrthoDB" id="56828at2157"/>
<gene>
    <name evidence="3" type="ORF">AOG54_00835</name>
    <name evidence="2" type="ORF">SE19_08810</name>
</gene>
<keyword evidence="4" id="KW-1185">Reference proteome</keyword>
<organism evidence="2 5">
    <name type="scientific">Acidiplasma aeolicum</name>
    <dbReference type="NCBI Taxonomy" id="507754"/>
    <lineage>
        <taxon>Archaea</taxon>
        <taxon>Methanobacteriati</taxon>
        <taxon>Thermoplasmatota</taxon>
        <taxon>Thermoplasmata</taxon>
        <taxon>Thermoplasmatales</taxon>
        <taxon>Ferroplasmaceae</taxon>
        <taxon>Acidiplasma</taxon>
    </lineage>
</organism>
<reference evidence="2 5" key="1">
    <citation type="submission" date="2015-09" db="EMBL/GenBank/DDBJ databases">
        <title>Draft genome sequence of Acidiplasma aeolicum DSM 18409.</title>
        <authorList>
            <person name="Hemp J."/>
        </authorList>
    </citation>
    <scope>NUCLEOTIDE SEQUENCE [LARGE SCALE GENOMIC DNA]</scope>
    <source>
        <strain evidence="2 5">V</strain>
    </source>
</reference>
<dbReference type="GO" id="GO:0003824">
    <property type="term" value="F:catalytic activity"/>
    <property type="evidence" value="ECO:0007669"/>
    <property type="project" value="InterPro"/>
</dbReference>